<evidence type="ECO:0000256" key="9">
    <source>
        <dbReference type="ARBA" id="ARBA00038474"/>
    </source>
</evidence>
<feature type="compositionally biased region" description="Low complexity" evidence="11">
    <location>
        <begin position="1241"/>
        <end position="1250"/>
    </location>
</feature>
<dbReference type="Gene3D" id="3.30.160.60">
    <property type="entry name" value="Classic Zinc Finger"/>
    <property type="match status" value="7"/>
</dbReference>
<keyword evidence="2" id="KW-0479">Metal-binding</keyword>
<proteinExistence type="inferred from homology"/>
<keyword evidence="14" id="KW-1185">Reference proteome</keyword>
<feature type="compositionally biased region" description="Polar residues" evidence="11">
    <location>
        <begin position="955"/>
        <end position="980"/>
    </location>
</feature>
<reference evidence="13" key="1">
    <citation type="journal article" date="2023" name="Insect Mol. Biol.">
        <title>Genome sequencing provides insights into the evolution of gene families encoding plant cell wall-degrading enzymes in longhorned beetles.</title>
        <authorList>
            <person name="Shin N.R."/>
            <person name="Okamura Y."/>
            <person name="Kirsch R."/>
            <person name="Pauchet Y."/>
        </authorList>
    </citation>
    <scope>NUCLEOTIDE SEQUENCE</scope>
    <source>
        <strain evidence="13">MMC_N1</strain>
    </source>
</reference>
<comment type="caution">
    <text evidence="13">The sequence shown here is derived from an EMBL/GenBank/DDBJ whole genome shotgun (WGS) entry which is preliminary data.</text>
</comment>
<organism evidence="13 14">
    <name type="scientific">Molorchus minor</name>
    <dbReference type="NCBI Taxonomy" id="1323400"/>
    <lineage>
        <taxon>Eukaryota</taxon>
        <taxon>Metazoa</taxon>
        <taxon>Ecdysozoa</taxon>
        <taxon>Arthropoda</taxon>
        <taxon>Hexapoda</taxon>
        <taxon>Insecta</taxon>
        <taxon>Pterygota</taxon>
        <taxon>Neoptera</taxon>
        <taxon>Endopterygota</taxon>
        <taxon>Coleoptera</taxon>
        <taxon>Polyphaga</taxon>
        <taxon>Cucujiformia</taxon>
        <taxon>Chrysomeloidea</taxon>
        <taxon>Cerambycidae</taxon>
        <taxon>Lamiinae</taxon>
        <taxon>Monochamini</taxon>
        <taxon>Molorchus</taxon>
    </lineage>
</organism>
<feature type="region of interest" description="Disordered" evidence="11">
    <location>
        <begin position="512"/>
        <end position="692"/>
    </location>
</feature>
<comment type="similarity">
    <text evidence="9">Belongs to the sal C2H2-type zinc-finger protein family.</text>
</comment>
<evidence type="ECO:0000256" key="10">
    <source>
        <dbReference type="PROSITE-ProRule" id="PRU00042"/>
    </source>
</evidence>
<feature type="compositionally biased region" description="Pro residues" evidence="11">
    <location>
        <begin position="564"/>
        <end position="575"/>
    </location>
</feature>
<evidence type="ECO:0000256" key="1">
    <source>
        <dbReference type="ARBA" id="ARBA00004123"/>
    </source>
</evidence>
<evidence type="ECO:0000313" key="14">
    <source>
        <dbReference type="Proteomes" id="UP001162164"/>
    </source>
</evidence>
<feature type="compositionally biased region" description="Acidic residues" evidence="11">
    <location>
        <begin position="150"/>
        <end position="164"/>
    </location>
</feature>
<feature type="compositionally biased region" description="Low complexity" evidence="11">
    <location>
        <begin position="710"/>
        <end position="732"/>
    </location>
</feature>
<dbReference type="SMART" id="SM00355">
    <property type="entry name" value="ZnF_C2H2"/>
    <property type="match status" value="8"/>
</dbReference>
<evidence type="ECO:0000256" key="2">
    <source>
        <dbReference type="ARBA" id="ARBA00022723"/>
    </source>
</evidence>
<keyword evidence="6" id="KW-0805">Transcription regulation</keyword>
<feature type="domain" description="C2H2-type" evidence="12">
    <location>
        <begin position="460"/>
        <end position="487"/>
    </location>
</feature>
<feature type="compositionally biased region" description="Low complexity" evidence="11">
    <location>
        <begin position="1261"/>
        <end position="1299"/>
    </location>
</feature>
<feature type="domain" description="C2H2-type" evidence="12">
    <location>
        <begin position="432"/>
        <end position="459"/>
    </location>
</feature>
<dbReference type="Proteomes" id="UP001162164">
    <property type="component" value="Unassembled WGS sequence"/>
</dbReference>
<evidence type="ECO:0000256" key="3">
    <source>
        <dbReference type="ARBA" id="ARBA00022737"/>
    </source>
</evidence>
<feature type="domain" description="C2H2-type" evidence="12">
    <location>
        <begin position="1361"/>
        <end position="1383"/>
    </location>
</feature>
<protein>
    <recommendedName>
        <fullName evidence="12">C2H2-type domain-containing protein</fullName>
    </recommendedName>
</protein>
<dbReference type="PANTHER" id="PTHR23233:SF84">
    <property type="entry name" value="FI23031P1"/>
    <property type="match status" value="1"/>
</dbReference>
<evidence type="ECO:0000256" key="7">
    <source>
        <dbReference type="ARBA" id="ARBA00023163"/>
    </source>
</evidence>
<keyword evidence="7" id="KW-0804">Transcription</keyword>
<feature type="compositionally biased region" description="Pro residues" evidence="11">
    <location>
        <begin position="303"/>
        <end position="351"/>
    </location>
</feature>
<feature type="compositionally biased region" description="Basic and acidic residues" evidence="11">
    <location>
        <begin position="139"/>
        <end position="149"/>
    </location>
</feature>
<dbReference type="SUPFAM" id="SSF57667">
    <property type="entry name" value="beta-beta-alpha zinc fingers"/>
    <property type="match status" value="4"/>
</dbReference>
<evidence type="ECO:0000256" key="4">
    <source>
        <dbReference type="ARBA" id="ARBA00022771"/>
    </source>
</evidence>
<keyword evidence="4 10" id="KW-0863">Zinc-finger</keyword>
<keyword evidence="8" id="KW-0539">Nucleus</keyword>
<feature type="compositionally biased region" description="Basic and acidic residues" evidence="11">
    <location>
        <begin position="1477"/>
        <end position="1493"/>
    </location>
</feature>
<dbReference type="InterPro" id="IPR036236">
    <property type="entry name" value="Znf_C2H2_sf"/>
</dbReference>
<feature type="region of interest" description="Disordered" evidence="11">
    <location>
        <begin position="709"/>
        <end position="735"/>
    </location>
</feature>
<evidence type="ECO:0000259" key="12">
    <source>
        <dbReference type="PROSITE" id="PS50157"/>
    </source>
</evidence>
<keyword evidence="5" id="KW-0862">Zinc</keyword>
<dbReference type="PANTHER" id="PTHR23233">
    <property type="entry name" value="SAL-LIKE PROTEIN"/>
    <property type="match status" value="1"/>
</dbReference>
<evidence type="ECO:0000256" key="11">
    <source>
        <dbReference type="SAM" id="MobiDB-lite"/>
    </source>
</evidence>
<feature type="region of interest" description="Disordered" evidence="11">
    <location>
        <begin position="139"/>
        <end position="203"/>
    </location>
</feature>
<evidence type="ECO:0000313" key="13">
    <source>
        <dbReference type="EMBL" id="KAJ8979496.1"/>
    </source>
</evidence>
<feature type="region of interest" description="Disordered" evidence="11">
    <location>
        <begin position="1466"/>
        <end position="1493"/>
    </location>
</feature>
<dbReference type="EMBL" id="JAPWTJ010000334">
    <property type="protein sequence ID" value="KAJ8979496.1"/>
    <property type="molecule type" value="Genomic_DNA"/>
</dbReference>
<dbReference type="InterPro" id="IPR051565">
    <property type="entry name" value="Sal_C2H2-zinc-finger"/>
</dbReference>
<name>A0ABQ9JNN4_9CUCU</name>
<feature type="domain" description="C2H2-type" evidence="12">
    <location>
        <begin position="789"/>
        <end position="816"/>
    </location>
</feature>
<feature type="region of interest" description="Disordered" evidence="11">
    <location>
        <begin position="942"/>
        <end position="1025"/>
    </location>
</feature>
<dbReference type="InterPro" id="IPR013087">
    <property type="entry name" value="Znf_C2H2_type"/>
</dbReference>
<feature type="domain" description="C2H2-type" evidence="12">
    <location>
        <begin position="817"/>
        <end position="844"/>
    </location>
</feature>
<dbReference type="PROSITE" id="PS50157">
    <property type="entry name" value="ZINC_FINGER_C2H2_2"/>
    <property type="match status" value="7"/>
</dbReference>
<evidence type="ECO:0000256" key="5">
    <source>
        <dbReference type="ARBA" id="ARBA00022833"/>
    </source>
</evidence>
<feature type="compositionally biased region" description="Polar residues" evidence="11">
    <location>
        <begin position="1010"/>
        <end position="1020"/>
    </location>
</feature>
<evidence type="ECO:0000256" key="6">
    <source>
        <dbReference type="ARBA" id="ARBA00023015"/>
    </source>
</evidence>
<feature type="domain" description="C2H2-type" evidence="12">
    <location>
        <begin position="1333"/>
        <end position="1360"/>
    </location>
</feature>
<feature type="compositionally biased region" description="Basic and acidic residues" evidence="11">
    <location>
        <begin position="599"/>
        <end position="620"/>
    </location>
</feature>
<gene>
    <name evidence="13" type="ORF">NQ317_007679</name>
</gene>
<feature type="region of interest" description="Disordered" evidence="11">
    <location>
        <begin position="274"/>
        <end position="356"/>
    </location>
</feature>
<feature type="domain" description="C2H2-type" evidence="12">
    <location>
        <begin position="1090"/>
        <end position="1117"/>
    </location>
</feature>
<dbReference type="Pfam" id="PF00096">
    <property type="entry name" value="zf-C2H2"/>
    <property type="match status" value="5"/>
</dbReference>
<feature type="region of interest" description="Disordered" evidence="11">
    <location>
        <begin position="1235"/>
        <end position="1331"/>
    </location>
</feature>
<accession>A0ABQ9JNN4</accession>
<feature type="compositionally biased region" description="Polar residues" evidence="11">
    <location>
        <begin position="988"/>
        <end position="1001"/>
    </location>
</feature>
<sequence>MKRIPPGIPAEQRTLVDPSFVMRYGYGIWAYLQGGDYEYATTPHIIPTAFISHLIISRPMLLELPPRFYYIAMYAAARMLFLLRRYVDVTNASVLFADGPCINATKELPEVLMCQRCQEQFTDVQEYLTHKAECDKKAIKHDDPAHSDPEDMVVSEEDDDDDEETGGKRLERMRRHRQDAANNNSVDENSPDENSQRMEFPFPVPAAPGHVTLEALQNTKVAVAQFAATAMANNADNEAALQELAVLQSTLFTLQHQQVLQLQLINQLQHQLQIDRTKEEEDPSAVSPPHSENETEPTLAESPPVPQPSPPREPTPASMPPPISQPVTQQPPPLEPPPDITRPPSIPPQIQPPMCSISSSLASTIITHTDEQPSLDEPNTLEMLQKRAQEVLENASQGLLATNLADELAFRKSKGSMSPYDSKGRNEPFFKHRCRYCGKVFGSDSALQIHIRSHTGERPYKCNVCGSRFTTKGNLKVHFQRHNQKFPHIKMNPNPVPEHLDKYHPPLLAQLGQQPSLSPGCPPHPTHMGFPGGHPYPPTSLPLFRPQGPSELLTGRLQPSPRLQEPPPRLFPPLPLFMKREEQDTPADLSKPQRSSTPIDDKNQRESEPEDKRESNEEPKLPVQEVTPKQEPNFIDNENENEQERYSSPIPYDDCSNSSKYSNEDMLEQRSPGVDQSENMQDEPENLSHRSNSISVPLSISTGQRLPANFSFGHASSPPSSTSSGSLGPFSSTAMTDITRDPSIYTNLLPRPGSNDNSWESLIEVTKTSETSKLQQLVDNIEHKLSDPNQCVICHRVLSCKSALQMHYRTHTGERPFKCKICGRAFTTKGNLKTHMGVHRAKPPMRVLHHQGFPMPGLSPLGPGMPLNMKFDNRDVKSEHESMDDDDYDDDDIMSTSEQHNILPFSSSSPTEVQNASLPVSTMAQQFSLGGLGCSAEDFCSNRTATSTPPPIQNGEKSPSQSGVTSPGSSEVRSSPNQIPVQVPRPPSSQLASSPTPSDNSMGALDLTPRNHQPAITSPGPTNPCAAPPSLFPSFGLLPSGGQSPLMSSALSSLTSSVLTSTSFSPLRLAVGPVGSLADVNLLDTGRGNTTCNLCFKTFACHSALEIHYRSHTKERPLQVYSLRQGILHQAKAIAMVNHAMLKEWSKSPFCAGGVALLPYFFLLEIHDGCMCKQRRIQDEVEPWRSRRRKTALRKSVPSVFPLPMSPGYASSWIHMAGNMKQHMLTHKIRDMPQHMFENKPPSLSGDDSTPLPPSLPPREPSVSDGEQQQQQTHQQTQQSPQQTPQSLQPLQPLQQLQQMKQPDPEPQQIKREPTETELPLPKRPPSLQSSKHLCHVCNKNFSSSSALQIHMRTHTGDKPFRCTVCQKAFTTKGNLKVHMGTHMWSNGASRRGRRMSLDLPPIPMTPKDSEFLQRRPDLFYPYLPAPFLNGMQQKLTEISMVQNNQNGITGAGKYSGLLGFGYPPPEAIRSQAGSPERPERPPSRESDARGLWDLHFDRKTVAEAPRDDLLPASREGLAA</sequence>
<evidence type="ECO:0000256" key="8">
    <source>
        <dbReference type="ARBA" id="ARBA00023242"/>
    </source>
</evidence>
<dbReference type="PROSITE" id="PS00028">
    <property type="entry name" value="ZINC_FINGER_C2H2_1"/>
    <property type="match status" value="7"/>
</dbReference>
<feature type="compositionally biased region" description="Pro residues" evidence="11">
    <location>
        <begin position="1251"/>
        <end position="1260"/>
    </location>
</feature>
<keyword evidence="3" id="KW-0677">Repeat</keyword>
<comment type="subcellular location">
    <subcellularLocation>
        <location evidence="1">Nucleus</location>
    </subcellularLocation>
</comment>